<feature type="coiled-coil region" evidence="2">
    <location>
        <begin position="93"/>
        <end position="120"/>
    </location>
</feature>
<gene>
    <name evidence="6" type="ORF">TSAR_007224</name>
</gene>
<evidence type="ECO:0000313" key="6">
    <source>
        <dbReference type="EMBL" id="OXU21644.1"/>
    </source>
</evidence>
<evidence type="ECO:0000256" key="3">
    <source>
        <dbReference type="SAM" id="MobiDB-lite"/>
    </source>
</evidence>
<dbReference type="AlphaFoldDB" id="A0A232ETI4"/>
<evidence type="ECO:0008006" key="8">
    <source>
        <dbReference type="Google" id="ProtNLM"/>
    </source>
</evidence>
<keyword evidence="7" id="KW-1185">Reference proteome</keyword>
<feature type="domain" description="MADF" evidence="4">
    <location>
        <begin position="78"/>
        <end position="172"/>
    </location>
</feature>
<comment type="subcellular location">
    <subcellularLocation>
        <location evidence="1">Nucleus</location>
    </subcellularLocation>
</comment>
<name>A0A232ETI4_9HYME</name>
<dbReference type="InterPro" id="IPR006578">
    <property type="entry name" value="MADF-dom"/>
</dbReference>
<feature type="domain" description="BESS" evidence="5">
    <location>
        <begin position="243"/>
        <end position="282"/>
    </location>
</feature>
<organism evidence="6 7">
    <name type="scientific">Trichomalopsis sarcophagae</name>
    <dbReference type="NCBI Taxonomy" id="543379"/>
    <lineage>
        <taxon>Eukaryota</taxon>
        <taxon>Metazoa</taxon>
        <taxon>Ecdysozoa</taxon>
        <taxon>Arthropoda</taxon>
        <taxon>Hexapoda</taxon>
        <taxon>Insecta</taxon>
        <taxon>Pterygota</taxon>
        <taxon>Neoptera</taxon>
        <taxon>Endopterygota</taxon>
        <taxon>Hymenoptera</taxon>
        <taxon>Apocrita</taxon>
        <taxon>Proctotrupomorpha</taxon>
        <taxon>Chalcidoidea</taxon>
        <taxon>Pteromalidae</taxon>
        <taxon>Pteromalinae</taxon>
        <taxon>Trichomalopsis</taxon>
    </lineage>
</organism>
<dbReference type="GO" id="GO:0003677">
    <property type="term" value="F:DNA binding"/>
    <property type="evidence" value="ECO:0007669"/>
    <property type="project" value="InterPro"/>
</dbReference>
<evidence type="ECO:0000313" key="7">
    <source>
        <dbReference type="Proteomes" id="UP000215335"/>
    </source>
</evidence>
<evidence type="ECO:0000259" key="4">
    <source>
        <dbReference type="PROSITE" id="PS51029"/>
    </source>
</evidence>
<reference evidence="6 7" key="1">
    <citation type="journal article" date="2017" name="Curr. Biol.">
        <title>The Evolution of Venom by Co-option of Single-Copy Genes.</title>
        <authorList>
            <person name="Martinson E.O."/>
            <person name="Mrinalini"/>
            <person name="Kelkar Y.D."/>
            <person name="Chang C.H."/>
            <person name="Werren J.H."/>
        </authorList>
    </citation>
    <scope>NUCLEOTIDE SEQUENCE [LARGE SCALE GENOMIC DNA]</scope>
    <source>
        <strain evidence="6 7">Alberta</strain>
        <tissue evidence="6">Whole body</tissue>
    </source>
</reference>
<dbReference type="EMBL" id="NNAY01002278">
    <property type="protein sequence ID" value="OXU21644.1"/>
    <property type="molecule type" value="Genomic_DNA"/>
</dbReference>
<evidence type="ECO:0000259" key="5">
    <source>
        <dbReference type="PROSITE" id="PS51031"/>
    </source>
</evidence>
<dbReference type="PROSITE" id="PS51029">
    <property type="entry name" value="MADF"/>
    <property type="match status" value="1"/>
</dbReference>
<protein>
    <recommendedName>
        <fullName evidence="8">Phorbol-ester/DAG-type domain-containing protein</fullName>
    </recommendedName>
</protein>
<keyword evidence="1" id="KW-0539">Nucleus</keyword>
<feature type="region of interest" description="Disordered" evidence="3">
    <location>
        <begin position="292"/>
        <end position="328"/>
    </location>
</feature>
<keyword evidence="2" id="KW-0175">Coiled coil</keyword>
<dbReference type="GO" id="GO:0005634">
    <property type="term" value="C:nucleus"/>
    <property type="evidence" value="ECO:0007669"/>
    <property type="project" value="UniProtKB-SubCell"/>
</dbReference>
<dbReference type="Pfam" id="PF10545">
    <property type="entry name" value="MADF_DNA_bdg"/>
    <property type="match status" value="1"/>
</dbReference>
<dbReference type="Gene3D" id="3.30.60.20">
    <property type="match status" value="1"/>
</dbReference>
<dbReference type="InterPro" id="IPR004210">
    <property type="entry name" value="BESS_motif"/>
</dbReference>
<sequence length="328" mass="37663">MLKPEGDDEQLLVPTSCKSCTDVIAMRNPLKCDKCGWHFHPKCMPIQAIRKEKQQNKMKNQLPESKSSLEKRMTAIEKSLEPLKEIPALINRVTVVEEDVAALRAEQEEIKAKLEQLLMKITLKNKWKSLVAKFRSESRLEAICKSGDAAADSYESSWTHYKSLKFLSDIVQPAGSEGNLSQLFFKEEVLGSDYEENITENENLAPNRQAYQTSAQRNCIMVNKAVNEKIKRKAIDDDMLDMSDADLLFFRTLAYHVKKIDNDKKLQFRNEINSVVQKYVYGSSIQLSLERTAERRARRRQRREATEDDNGMIKTEPGYGHVHPGHEI</sequence>
<accession>A0A232ETI4</accession>
<evidence type="ECO:0000256" key="1">
    <source>
        <dbReference type="PROSITE-ProRule" id="PRU00371"/>
    </source>
</evidence>
<evidence type="ECO:0000256" key="2">
    <source>
        <dbReference type="SAM" id="Coils"/>
    </source>
</evidence>
<comment type="caution">
    <text evidence="6">The sequence shown here is derived from an EMBL/GenBank/DDBJ whole genome shotgun (WGS) entry which is preliminary data.</text>
</comment>
<proteinExistence type="predicted"/>
<dbReference type="Proteomes" id="UP000215335">
    <property type="component" value="Unassembled WGS sequence"/>
</dbReference>
<dbReference type="PROSITE" id="PS51031">
    <property type="entry name" value="BESS"/>
    <property type="match status" value="1"/>
</dbReference>